<gene>
    <name evidence="1" type="ORF">K529_016750</name>
</gene>
<dbReference type="AlphaFoldDB" id="A0A1B1A7A9"/>
<keyword evidence="1" id="KW-0614">Plasmid</keyword>
<sequence length="304" mass="34289">MTLCPQKSSTASFPTVIHAHWAEAAQAKGFTITDRVDDRYHLLLRCEACGGTHRAKLFVLMNNQPICPHCTETSWKEDAAAAGLVWLGRDPEDRHYGFYEAPCGHKLRRQFELIKRIADGECSHRCETCQNAKEQAEAEAQGWVLLGAAPTRDLNYRSYRHSCGHQQVIARVNMQTGRFNCEACGKGWASAPSYIYCMRFNLPELPPMVKLGFSRNPESRLTYQLKRRPNLQAEILHSVALPTGHKALCAEKQMHAALKRDHPLSMIPPEIYAPWLRVKSEIYTADLVPVILDMLDALPLLPDA</sequence>
<dbReference type="GeneID" id="28251517"/>
<evidence type="ECO:0000313" key="2">
    <source>
        <dbReference type="Proteomes" id="UP000013243"/>
    </source>
</evidence>
<evidence type="ECO:0000313" key="1">
    <source>
        <dbReference type="EMBL" id="ANP42426.1"/>
    </source>
</evidence>
<name>A0A1B1A7A9_9RHOB</name>
<dbReference type="KEGG" id="rmb:K529_016750"/>
<proteinExistence type="predicted"/>
<dbReference type="EMBL" id="CP015231">
    <property type="protein sequence ID" value="ANP42426.1"/>
    <property type="molecule type" value="Genomic_DNA"/>
</dbReference>
<reference evidence="1 2" key="1">
    <citation type="journal article" date="2016" name="ISME J.">
        <title>Global occurrence and heterogeneity of the Roseobacter-clade species Ruegeria mobilis.</title>
        <authorList>
            <person name="Sonnenschein E."/>
            <person name="Gram L."/>
        </authorList>
    </citation>
    <scope>NUCLEOTIDE SEQUENCE [LARGE SCALE GENOMIC DNA]</scope>
    <source>
        <strain evidence="1 2">F1926</strain>
        <plasmid evidence="1 2">unnamed1</plasmid>
    </source>
</reference>
<protein>
    <submittedName>
        <fullName evidence="1">Uncharacterized protein</fullName>
    </submittedName>
</protein>
<dbReference type="OrthoDB" id="7832706at2"/>
<dbReference type="Proteomes" id="UP000013243">
    <property type="component" value="Plasmid unnamed1"/>
</dbReference>
<geneLocation type="plasmid" evidence="1 2">
    <name>unnamed1</name>
</geneLocation>
<organism evidence="1 2">
    <name type="scientific">Tritonibacter mobilis F1926</name>
    <dbReference type="NCBI Taxonomy" id="1265309"/>
    <lineage>
        <taxon>Bacteria</taxon>
        <taxon>Pseudomonadati</taxon>
        <taxon>Pseudomonadota</taxon>
        <taxon>Alphaproteobacteria</taxon>
        <taxon>Rhodobacterales</taxon>
        <taxon>Paracoccaceae</taxon>
        <taxon>Tritonibacter</taxon>
    </lineage>
</organism>
<dbReference type="RefSeq" id="WP_005632315.1">
    <property type="nucleotide sequence ID" value="NZ_CP015231.1"/>
</dbReference>
<accession>A0A1B1A7A9</accession>